<dbReference type="Gene3D" id="1.10.10.1100">
    <property type="entry name" value="BFD-like [2Fe-2S]-binding domain"/>
    <property type="match status" value="1"/>
</dbReference>
<dbReference type="AlphaFoldDB" id="A0A6J7HR20"/>
<evidence type="ECO:0000259" key="2">
    <source>
        <dbReference type="Pfam" id="PF07992"/>
    </source>
</evidence>
<dbReference type="SUPFAM" id="SSF51905">
    <property type="entry name" value="FAD/NAD(P)-binding domain"/>
    <property type="match status" value="1"/>
</dbReference>
<dbReference type="PRINTS" id="PR00368">
    <property type="entry name" value="FADPNR"/>
</dbReference>
<dbReference type="InterPro" id="IPR041854">
    <property type="entry name" value="BFD-like_2Fe2S-bd_dom_sf"/>
</dbReference>
<sequence>MRDEEHHDVLVVGGGPAGLAAARAAAEAGLDVALVDERATLGGQIWKQPGPGFVVRDPEAMGHDYLDGRAAIDALEATGATVHLRTSVVAIEQDRVVLVEDGAPARAVRASKLVLCPGAHDRPVVFPGWTLPGVMTAGGMQTVIKTQRVLPGERILFAGAGPVALAFPAQLAGYGANIVEVLDAGPFPRAADVLAIARARRGNRTLLTDAYRYRTGLLKHRIPLRYGRIVVRAEGTDRVERVVHAAVDTDWQVVPGTEQTVEVDTLCVGYGFIPSMELLRLAGCELGYDEHLGGPVVVVDDGLRTTVPDVFAAGDGTGVEGAAVAVEEGRIAGLTAALDLGALTTEQAAAALRGPRRRVAQRRDLGRALGRMHHVGGGVYDLPDEDTVVCRCEEVRRSQLDAIVETTADINVVKGMTRAGMGFCQGRNCQRQVAAMITRRHGVPMTSSSFATPRMPARPTSIASIADETVTGKTLFTRTDADADVPAGELSDV</sequence>
<dbReference type="CDD" id="cd19946">
    <property type="entry name" value="GlpA-like_Fer2_BFD-like"/>
    <property type="match status" value="1"/>
</dbReference>
<dbReference type="InterPro" id="IPR017224">
    <property type="entry name" value="Opine_Oxase_asu/HCN_bsu"/>
</dbReference>
<dbReference type="PIRSF" id="PIRSF037495">
    <property type="entry name" value="Opine_OX_OoxA/HcnB"/>
    <property type="match status" value="1"/>
</dbReference>
<dbReference type="InterPro" id="IPR036188">
    <property type="entry name" value="FAD/NAD-bd_sf"/>
</dbReference>
<feature type="domain" description="SoxA A3" evidence="3">
    <location>
        <begin position="402"/>
        <end position="466"/>
    </location>
</feature>
<name>A0A6J7HR20_9ZZZZ</name>
<keyword evidence="1" id="KW-0560">Oxidoreductase</keyword>
<dbReference type="InterPro" id="IPR051691">
    <property type="entry name" value="Metab_Enz_Cyan_OpOx_G3PDH"/>
</dbReference>
<dbReference type="InterPro" id="IPR041117">
    <property type="entry name" value="SoxA_A3"/>
</dbReference>
<evidence type="ECO:0000256" key="1">
    <source>
        <dbReference type="ARBA" id="ARBA00023002"/>
    </source>
</evidence>
<dbReference type="EMBL" id="CAFBMK010000113">
    <property type="protein sequence ID" value="CAB4922484.1"/>
    <property type="molecule type" value="Genomic_DNA"/>
</dbReference>
<gene>
    <name evidence="4" type="ORF">UFOPK3564_01918</name>
</gene>
<evidence type="ECO:0000313" key="4">
    <source>
        <dbReference type="EMBL" id="CAB4922484.1"/>
    </source>
</evidence>
<dbReference type="PRINTS" id="PR00411">
    <property type="entry name" value="PNDRDTASEI"/>
</dbReference>
<dbReference type="PANTHER" id="PTHR42949">
    <property type="entry name" value="ANAEROBIC GLYCEROL-3-PHOSPHATE DEHYDROGENASE SUBUNIT B"/>
    <property type="match status" value="1"/>
</dbReference>
<dbReference type="GO" id="GO:0016491">
    <property type="term" value="F:oxidoreductase activity"/>
    <property type="evidence" value="ECO:0007669"/>
    <property type="project" value="UniProtKB-KW"/>
</dbReference>
<feature type="domain" description="FAD/NAD(P)-binding" evidence="2">
    <location>
        <begin position="7"/>
        <end position="329"/>
    </location>
</feature>
<dbReference type="PANTHER" id="PTHR42949:SF3">
    <property type="entry name" value="ANAEROBIC GLYCEROL-3-PHOSPHATE DEHYDROGENASE SUBUNIT B"/>
    <property type="match status" value="1"/>
</dbReference>
<dbReference type="Gene3D" id="3.50.50.60">
    <property type="entry name" value="FAD/NAD(P)-binding domain"/>
    <property type="match status" value="2"/>
</dbReference>
<accession>A0A6J7HR20</accession>
<proteinExistence type="predicted"/>
<protein>
    <submittedName>
        <fullName evidence="4">Unannotated protein</fullName>
    </submittedName>
</protein>
<reference evidence="4" key="1">
    <citation type="submission" date="2020-05" db="EMBL/GenBank/DDBJ databases">
        <authorList>
            <person name="Chiriac C."/>
            <person name="Salcher M."/>
            <person name="Ghai R."/>
            <person name="Kavagutti S V."/>
        </authorList>
    </citation>
    <scope>NUCLEOTIDE SEQUENCE</scope>
</reference>
<dbReference type="InterPro" id="IPR023753">
    <property type="entry name" value="FAD/NAD-binding_dom"/>
</dbReference>
<organism evidence="4">
    <name type="scientific">freshwater metagenome</name>
    <dbReference type="NCBI Taxonomy" id="449393"/>
    <lineage>
        <taxon>unclassified sequences</taxon>
        <taxon>metagenomes</taxon>
        <taxon>ecological metagenomes</taxon>
    </lineage>
</organism>
<evidence type="ECO:0000259" key="3">
    <source>
        <dbReference type="Pfam" id="PF17806"/>
    </source>
</evidence>
<dbReference type="Pfam" id="PF07992">
    <property type="entry name" value="Pyr_redox_2"/>
    <property type="match status" value="1"/>
</dbReference>
<dbReference type="Pfam" id="PF17806">
    <property type="entry name" value="SO_alpha_A3"/>
    <property type="match status" value="1"/>
</dbReference>